<dbReference type="PATRIC" id="fig|1337887.3.peg.5407"/>
<reference evidence="1 2" key="1">
    <citation type="journal article" date="2014" name="FEMS Microbiol. Lett.">
        <title>Genome sequencing analysis reveals virulence-related gene content of Ochrobactrum intermedium strain 229E, a urease-positive strain isolated from the human gastric niche.</title>
        <authorList>
            <person name="Kulkarni G.J."/>
            <person name="Shetty S."/>
            <person name="Dharne M.S."/>
            <person name="Shouche Y.S."/>
        </authorList>
    </citation>
    <scope>NUCLEOTIDE SEQUENCE [LARGE SCALE GENOMIC DNA]</scope>
    <source>
        <strain evidence="1 2">229E</strain>
    </source>
</reference>
<accession>U4V0Y9</accession>
<protein>
    <submittedName>
        <fullName evidence="1">Uncharacterized protein</fullName>
    </submittedName>
</protein>
<gene>
    <name evidence="1" type="ORF">Q644_09695</name>
</gene>
<dbReference type="AlphaFoldDB" id="U4V0Y9"/>
<dbReference type="Proteomes" id="UP000016842">
    <property type="component" value="Unassembled WGS sequence"/>
</dbReference>
<evidence type="ECO:0000313" key="2">
    <source>
        <dbReference type="Proteomes" id="UP000016842"/>
    </source>
</evidence>
<name>U4V0Y9_9HYPH</name>
<comment type="caution">
    <text evidence="1">The sequence shown here is derived from an EMBL/GenBank/DDBJ whole genome shotgun (WGS) entry which is preliminary data.</text>
</comment>
<sequence>MSIAVSLTNADRLGRPAAVAFVKSTWAPEKLAVDGKAVFHKWNRKRFVISNAVLKRALHFQDHTVSL</sequence>
<dbReference type="EMBL" id="ASXJ01000370">
    <property type="protein sequence ID" value="ERL99659.1"/>
    <property type="molecule type" value="Genomic_DNA"/>
</dbReference>
<organism evidence="1 2">
    <name type="scientific">Brucella intermedia 229E</name>
    <dbReference type="NCBI Taxonomy" id="1337887"/>
    <lineage>
        <taxon>Bacteria</taxon>
        <taxon>Pseudomonadati</taxon>
        <taxon>Pseudomonadota</taxon>
        <taxon>Alphaproteobacteria</taxon>
        <taxon>Hyphomicrobiales</taxon>
        <taxon>Brucellaceae</taxon>
        <taxon>Brucella/Ochrobactrum group</taxon>
        <taxon>Brucella</taxon>
    </lineage>
</organism>
<proteinExistence type="predicted"/>
<evidence type="ECO:0000313" key="1">
    <source>
        <dbReference type="EMBL" id="ERL99659.1"/>
    </source>
</evidence>